<evidence type="ECO:0000256" key="4">
    <source>
        <dbReference type="ARBA" id="ARBA00019232"/>
    </source>
</evidence>
<dbReference type="PANTHER" id="PTHR43390:SF1">
    <property type="entry name" value="CHLOROPLAST PROCESSING PEPTIDASE"/>
    <property type="match status" value="1"/>
</dbReference>
<keyword evidence="10" id="KW-1185">Reference proteome</keyword>
<keyword evidence="5 7" id="KW-0378">Hydrolase</keyword>
<feature type="active site" evidence="6">
    <location>
        <position position="42"/>
    </location>
</feature>
<dbReference type="RefSeq" id="WP_006289209.1">
    <property type="nucleotide sequence ID" value="NZ_BAUP01000124.1"/>
</dbReference>
<evidence type="ECO:0000256" key="7">
    <source>
        <dbReference type="RuleBase" id="RU362042"/>
    </source>
</evidence>
<evidence type="ECO:0000256" key="2">
    <source>
        <dbReference type="ARBA" id="ARBA00009370"/>
    </source>
</evidence>
<evidence type="ECO:0000313" key="10">
    <source>
        <dbReference type="Proteomes" id="UP000024842"/>
    </source>
</evidence>
<evidence type="ECO:0000256" key="3">
    <source>
        <dbReference type="ARBA" id="ARBA00013208"/>
    </source>
</evidence>
<keyword evidence="7" id="KW-0472">Membrane</keyword>
<evidence type="ECO:0000256" key="1">
    <source>
        <dbReference type="ARBA" id="ARBA00000677"/>
    </source>
</evidence>
<dbReference type="InterPro" id="IPR019758">
    <property type="entry name" value="Pept_S26A_signal_pept_1_CS"/>
</dbReference>
<feature type="active site" evidence="6">
    <location>
        <position position="106"/>
    </location>
</feature>
<dbReference type="AlphaFoldDB" id="A0A023DYS2"/>
<dbReference type="SUPFAM" id="SSF51306">
    <property type="entry name" value="LexA/Signal peptidase"/>
    <property type="match status" value="1"/>
</dbReference>
<dbReference type="GO" id="GO:0016020">
    <property type="term" value="C:membrane"/>
    <property type="evidence" value="ECO:0007669"/>
    <property type="project" value="UniProtKB-SubCell"/>
</dbReference>
<accession>A0A023DYS2</accession>
<dbReference type="Proteomes" id="UP000024842">
    <property type="component" value="Unassembled WGS sequence"/>
</dbReference>
<comment type="caution">
    <text evidence="9">The sequence shown here is derived from an EMBL/GenBank/DDBJ whole genome shotgun (WGS) entry which is preliminary data.</text>
</comment>
<comment type="catalytic activity">
    <reaction evidence="1 7">
        <text>Cleavage of hydrophobic, N-terminal signal or leader sequences from secreted and periplasmic proteins.</text>
        <dbReference type="EC" id="3.4.21.89"/>
    </reaction>
</comment>
<dbReference type="InterPro" id="IPR036286">
    <property type="entry name" value="LexA/Signal_pep-like_sf"/>
</dbReference>
<dbReference type="PRINTS" id="PR00727">
    <property type="entry name" value="LEADERPTASE"/>
</dbReference>
<evidence type="ECO:0000313" key="9">
    <source>
        <dbReference type="EMBL" id="GAJ46654.1"/>
    </source>
</evidence>
<dbReference type="InterPro" id="IPR019757">
    <property type="entry name" value="Pept_S26A_signal_pept_1_Lys-AS"/>
</dbReference>
<feature type="transmembrane region" description="Helical" evidence="7">
    <location>
        <begin position="15"/>
        <end position="36"/>
    </location>
</feature>
<dbReference type="EC" id="3.4.21.89" evidence="3 7"/>
<comment type="similarity">
    <text evidence="2 7">Belongs to the peptidase S26 family.</text>
</comment>
<dbReference type="OrthoDB" id="9815782at2"/>
<sequence length="265" mass="30672">MFSFQQKKKSREHSVLSWINAIFFVIIIRSVIFSPYRIPTGSMIPTLLVGDHIIVTKFNYGVCRFSFLFSQWIDYFSGRVAVLDRPKRGDVVVFTCPKKFSMDYVKRLVGLPGDRIQMKEGMLYINGEVCPMNKVSEKYRAYDGESFVEGDIYIRELPVAKVDKKGKTQETGKKISHKVLKIRPFGSARYDNTKEFVVPENHYFFQGDNQDGSGDSRSEDLGYVYTDYVLGPAKIVFFSLGDDFTLIKPWTWWSLRLERIGNLIR</sequence>
<gene>
    <name evidence="9" type="ORF">HE1_00992</name>
</gene>
<reference evidence="9 10" key="1">
    <citation type="journal article" date="2014" name="FEMS Microbiol. Lett.">
        <title>Draft genome sequences of three Holospora species (Holospora obtusa, Holospora undulata, and Holospora elegans), endonuclear symbiotic bacteria of the ciliate Paramecium caudatum.</title>
        <authorList>
            <person name="Dohra H."/>
            <person name="Tanaka K."/>
            <person name="Suzuki T."/>
            <person name="Fujishima M."/>
            <person name="Suzuki H."/>
        </authorList>
    </citation>
    <scope>NUCLEOTIDE SEQUENCE [LARGE SCALE GENOMIC DNA]</scope>
    <source>
        <strain evidence="9 10">E1</strain>
    </source>
</reference>
<feature type="domain" description="Peptidase S26" evidence="8">
    <location>
        <begin position="15"/>
        <end position="237"/>
    </location>
</feature>
<dbReference type="Gene3D" id="2.10.109.10">
    <property type="entry name" value="Umud Fragment, subunit A"/>
    <property type="match status" value="1"/>
</dbReference>
<dbReference type="InterPro" id="IPR019533">
    <property type="entry name" value="Peptidase_S26"/>
</dbReference>
<evidence type="ECO:0000259" key="8">
    <source>
        <dbReference type="Pfam" id="PF10502"/>
    </source>
</evidence>
<keyword evidence="7" id="KW-0812">Transmembrane</keyword>
<organism evidence="9 10">
    <name type="scientific">Holospora elegans E1</name>
    <dbReference type="NCBI Taxonomy" id="1427503"/>
    <lineage>
        <taxon>Bacteria</taxon>
        <taxon>Pseudomonadati</taxon>
        <taxon>Pseudomonadota</taxon>
        <taxon>Alphaproteobacteria</taxon>
        <taxon>Holosporales</taxon>
        <taxon>Holosporaceae</taxon>
        <taxon>Holospora</taxon>
    </lineage>
</organism>
<dbReference type="GO" id="GO:0004252">
    <property type="term" value="F:serine-type endopeptidase activity"/>
    <property type="evidence" value="ECO:0007669"/>
    <property type="project" value="InterPro"/>
</dbReference>
<dbReference type="PANTHER" id="PTHR43390">
    <property type="entry name" value="SIGNAL PEPTIDASE I"/>
    <property type="match status" value="1"/>
</dbReference>
<dbReference type="InterPro" id="IPR000223">
    <property type="entry name" value="Pept_S26A_signal_pept_1"/>
</dbReference>
<dbReference type="STRING" id="1427503.HE1_00992"/>
<dbReference type="EMBL" id="BAUP01000124">
    <property type="protein sequence ID" value="GAJ46654.1"/>
    <property type="molecule type" value="Genomic_DNA"/>
</dbReference>
<name>A0A023DYS2_9PROT</name>
<evidence type="ECO:0000256" key="5">
    <source>
        <dbReference type="ARBA" id="ARBA00022801"/>
    </source>
</evidence>
<dbReference type="Pfam" id="PF10502">
    <property type="entry name" value="Peptidase_S26"/>
    <property type="match status" value="1"/>
</dbReference>
<keyword evidence="7" id="KW-1133">Transmembrane helix</keyword>
<dbReference type="CDD" id="cd06530">
    <property type="entry name" value="S26_SPase_I"/>
    <property type="match status" value="1"/>
</dbReference>
<comment type="subcellular location">
    <subcellularLocation>
        <location evidence="7">Membrane</location>
        <topology evidence="7">Single-pass type II membrane protein</topology>
    </subcellularLocation>
</comment>
<keyword evidence="7" id="KW-0645">Protease</keyword>
<dbReference type="GO" id="GO:0009003">
    <property type="term" value="F:signal peptidase activity"/>
    <property type="evidence" value="ECO:0007669"/>
    <property type="project" value="UniProtKB-EC"/>
</dbReference>
<dbReference type="NCBIfam" id="TIGR02227">
    <property type="entry name" value="sigpep_I_bact"/>
    <property type="match status" value="1"/>
</dbReference>
<dbReference type="GO" id="GO:0006465">
    <property type="term" value="P:signal peptide processing"/>
    <property type="evidence" value="ECO:0007669"/>
    <property type="project" value="InterPro"/>
</dbReference>
<evidence type="ECO:0000256" key="6">
    <source>
        <dbReference type="PIRSR" id="PIRSR600223-1"/>
    </source>
</evidence>
<dbReference type="PROSITE" id="PS00760">
    <property type="entry name" value="SPASE_I_2"/>
    <property type="match status" value="1"/>
</dbReference>
<proteinExistence type="inferred from homology"/>
<dbReference type="PROSITE" id="PS00761">
    <property type="entry name" value="SPASE_I_3"/>
    <property type="match status" value="1"/>
</dbReference>
<protein>
    <recommendedName>
        <fullName evidence="4 7">Signal peptidase I</fullName>
        <ecNumber evidence="3 7">3.4.21.89</ecNumber>
    </recommendedName>
</protein>